<dbReference type="EMBL" id="CP121646">
    <property type="protein sequence ID" value="WFU65057.1"/>
    <property type="molecule type" value="Genomic_DNA"/>
</dbReference>
<reference evidence="2 3" key="1">
    <citation type="submission" date="2023-04" db="EMBL/GenBank/DDBJ databases">
        <title>Australian commercial rhizobial inoculants.</title>
        <authorList>
            <person name="Kohlmeier M.G."/>
            <person name="O'Hara G.W."/>
            <person name="Colombi E."/>
            <person name="Ramsay J.P."/>
            <person name="Terpolilli J."/>
        </authorList>
    </citation>
    <scope>NUCLEOTIDE SEQUENCE [LARGE SCALE GENOMIC DNA]</scope>
    <source>
        <strain evidence="2 3">CB627</strain>
    </source>
</reference>
<feature type="region of interest" description="Disordered" evidence="1">
    <location>
        <begin position="1"/>
        <end position="28"/>
    </location>
</feature>
<dbReference type="RefSeq" id="WP_141340958.1">
    <property type="nucleotide sequence ID" value="NZ_CP121646.1"/>
</dbReference>
<protein>
    <submittedName>
        <fullName evidence="2">Uncharacterized protein</fullName>
    </submittedName>
</protein>
<organism evidence="2 3">
    <name type="scientific">Bradyrhizobium brasilense</name>
    <dbReference type="NCBI Taxonomy" id="1419277"/>
    <lineage>
        <taxon>Bacteria</taxon>
        <taxon>Pseudomonadati</taxon>
        <taxon>Pseudomonadota</taxon>
        <taxon>Alphaproteobacteria</taxon>
        <taxon>Hyphomicrobiales</taxon>
        <taxon>Nitrobacteraceae</taxon>
        <taxon>Bradyrhizobium</taxon>
    </lineage>
</organism>
<proteinExistence type="predicted"/>
<evidence type="ECO:0000313" key="2">
    <source>
        <dbReference type="EMBL" id="WFU65057.1"/>
    </source>
</evidence>
<keyword evidence="3" id="KW-1185">Reference proteome</keyword>
<sequence length="77" mass="8357">MSQGGAIPPPRFAGCTAAHAEKRGSGKTRLQRLIDDGGEAQSQALRKGQMKKLKAFRKSPDSPLGEVVKRRLAKRTK</sequence>
<evidence type="ECO:0000313" key="3">
    <source>
        <dbReference type="Proteomes" id="UP001221546"/>
    </source>
</evidence>
<gene>
    <name evidence="2" type="ORF">QA636_05795</name>
</gene>
<accession>A0ABY8JI42</accession>
<evidence type="ECO:0000256" key="1">
    <source>
        <dbReference type="SAM" id="MobiDB-lite"/>
    </source>
</evidence>
<name>A0ABY8JI42_9BRAD</name>
<dbReference type="Proteomes" id="UP001221546">
    <property type="component" value="Chromosome"/>
</dbReference>
<feature type="region of interest" description="Disordered" evidence="1">
    <location>
        <begin position="55"/>
        <end position="77"/>
    </location>
</feature>